<feature type="region of interest" description="Disordered" evidence="1">
    <location>
        <begin position="49"/>
        <end position="81"/>
    </location>
</feature>
<name>A0A397TRB6_9GLOM</name>
<comment type="caution">
    <text evidence="2">The sequence shown here is derived from an EMBL/GenBank/DDBJ whole genome shotgun (WGS) entry which is preliminary data.</text>
</comment>
<evidence type="ECO:0000313" key="2">
    <source>
        <dbReference type="EMBL" id="RIA97581.1"/>
    </source>
</evidence>
<dbReference type="EMBL" id="QKYT01000027">
    <property type="protein sequence ID" value="RIA97581.1"/>
    <property type="molecule type" value="Genomic_DNA"/>
</dbReference>
<proteinExistence type="predicted"/>
<evidence type="ECO:0000256" key="1">
    <source>
        <dbReference type="SAM" id="MobiDB-lite"/>
    </source>
</evidence>
<dbReference type="Proteomes" id="UP000265703">
    <property type="component" value="Unassembled WGS sequence"/>
</dbReference>
<feature type="compositionally biased region" description="Basic and acidic residues" evidence="1">
    <location>
        <begin position="58"/>
        <end position="79"/>
    </location>
</feature>
<accession>A0A397TRB6</accession>
<gene>
    <name evidence="2" type="ORF">C1645_751916</name>
</gene>
<evidence type="ECO:0000313" key="3">
    <source>
        <dbReference type="Proteomes" id="UP000265703"/>
    </source>
</evidence>
<dbReference type="OrthoDB" id="5954824at2759"/>
<organism evidence="2 3">
    <name type="scientific">Glomus cerebriforme</name>
    <dbReference type="NCBI Taxonomy" id="658196"/>
    <lineage>
        <taxon>Eukaryota</taxon>
        <taxon>Fungi</taxon>
        <taxon>Fungi incertae sedis</taxon>
        <taxon>Mucoromycota</taxon>
        <taxon>Glomeromycotina</taxon>
        <taxon>Glomeromycetes</taxon>
        <taxon>Glomerales</taxon>
        <taxon>Glomeraceae</taxon>
        <taxon>Glomus</taxon>
    </lineage>
</organism>
<reference evidence="2 3" key="1">
    <citation type="submission" date="2018-06" db="EMBL/GenBank/DDBJ databases">
        <title>Comparative genomics reveals the genomic features of Rhizophagus irregularis, R. cerebriforme, R. diaphanum and Gigaspora rosea, and their symbiotic lifestyle signature.</title>
        <authorList>
            <person name="Morin E."/>
            <person name="San Clemente H."/>
            <person name="Chen E.C.H."/>
            <person name="De La Providencia I."/>
            <person name="Hainaut M."/>
            <person name="Kuo A."/>
            <person name="Kohler A."/>
            <person name="Murat C."/>
            <person name="Tang N."/>
            <person name="Roy S."/>
            <person name="Loubradou J."/>
            <person name="Henrissat B."/>
            <person name="Grigoriev I.V."/>
            <person name="Corradi N."/>
            <person name="Roux C."/>
            <person name="Martin F.M."/>
        </authorList>
    </citation>
    <scope>NUCLEOTIDE SEQUENCE [LARGE SCALE GENOMIC DNA]</scope>
    <source>
        <strain evidence="2 3">DAOM 227022</strain>
    </source>
</reference>
<keyword evidence="3" id="KW-1185">Reference proteome</keyword>
<dbReference type="STRING" id="658196.A0A397TRB6"/>
<dbReference type="AlphaFoldDB" id="A0A397TRB6"/>
<protein>
    <submittedName>
        <fullName evidence="2">Uncharacterized protein</fullName>
    </submittedName>
</protein>
<sequence length="127" mass="15107">MNKISIFESEYRIKKLTEKQRRSVKESLAAESLVTLQTTKEENELLQLSKNQRMQSKQNEKPKQKVQREQNHANKENENTKNMIQDQLLYEMFIKSGLTMEDVLKFKEDNFKSQKVTIYIPPIILLM</sequence>